<evidence type="ECO:0000313" key="1">
    <source>
        <dbReference type="EMBL" id="KIH83712.1"/>
    </source>
</evidence>
<dbReference type="AlphaFoldDB" id="A0A0C2IFP6"/>
<keyword evidence="2" id="KW-1185">Reference proteome</keyword>
<dbReference type="Proteomes" id="UP000031535">
    <property type="component" value="Unassembled WGS sequence"/>
</dbReference>
<proteinExistence type="predicted"/>
<comment type="caution">
    <text evidence="1">The sequence shown here is derived from an EMBL/GenBank/DDBJ whole genome shotgun (WGS) entry which is preliminary data.</text>
</comment>
<evidence type="ECO:0000313" key="2">
    <source>
        <dbReference type="Proteomes" id="UP000031535"/>
    </source>
</evidence>
<dbReference type="PATRIC" id="fig|226910.6.peg.2611"/>
<protein>
    <submittedName>
        <fullName evidence="1">Uncharacterized protein</fullName>
    </submittedName>
</protein>
<sequence length="53" mass="6345">MSMIRSVAITFRTLFVRVMDDAPFSLLGPLLLRRMLLVLRFLLRLRLLLRLMR</sequence>
<name>A0A0C2IFP6_9PSED</name>
<organism evidence="1 2">
    <name type="scientific">Pseudomonas batumici</name>
    <dbReference type="NCBI Taxonomy" id="226910"/>
    <lineage>
        <taxon>Bacteria</taxon>
        <taxon>Pseudomonadati</taxon>
        <taxon>Pseudomonadota</taxon>
        <taxon>Gammaproteobacteria</taxon>
        <taxon>Pseudomonadales</taxon>
        <taxon>Pseudomonadaceae</taxon>
        <taxon>Pseudomonas</taxon>
    </lineage>
</organism>
<dbReference type="EMBL" id="JXDG01000034">
    <property type="protein sequence ID" value="KIH83712.1"/>
    <property type="molecule type" value="Genomic_DNA"/>
</dbReference>
<accession>A0A0C2IFP6</accession>
<gene>
    <name evidence="1" type="ORF">UCMB321_2621</name>
</gene>
<reference evidence="1 2" key="1">
    <citation type="submission" date="2015-01" db="EMBL/GenBank/DDBJ databases">
        <title>Complete genome of Pseudomonas batumici UCM B-321 producer of the batumin antibiotic with strong antistaphilococcal and potential anticancer activity.</title>
        <authorList>
            <person name="Klochko V.V."/>
            <person name="Zelena L.B."/>
            <person name="Elena K.A."/>
            <person name="Reva O.N."/>
        </authorList>
    </citation>
    <scope>NUCLEOTIDE SEQUENCE [LARGE SCALE GENOMIC DNA]</scope>
    <source>
        <strain evidence="1 2">UCM B-321</strain>
    </source>
</reference>